<evidence type="ECO:0000256" key="1">
    <source>
        <dbReference type="SAM" id="MobiDB-lite"/>
    </source>
</evidence>
<organism evidence="2 3">
    <name type="scientific">Ameca splendens</name>
    <dbReference type="NCBI Taxonomy" id="208324"/>
    <lineage>
        <taxon>Eukaryota</taxon>
        <taxon>Metazoa</taxon>
        <taxon>Chordata</taxon>
        <taxon>Craniata</taxon>
        <taxon>Vertebrata</taxon>
        <taxon>Euteleostomi</taxon>
        <taxon>Actinopterygii</taxon>
        <taxon>Neopterygii</taxon>
        <taxon>Teleostei</taxon>
        <taxon>Neoteleostei</taxon>
        <taxon>Acanthomorphata</taxon>
        <taxon>Ovalentaria</taxon>
        <taxon>Atherinomorphae</taxon>
        <taxon>Cyprinodontiformes</taxon>
        <taxon>Goodeidae</taxon>
        <taxon>Ameca</taxon>
    </lineage>
</organism>
<feature type="region of interest" description="Disordered" evidence="1">
    <location>
        <begin position="1"/>
        <end position="66"/>
    </location>
</feature>
<feature type="compositionally biased region" description="Polar residues" evidence="1">
    <location>
        <begin position="56"/>
        <end position="66"/>
    </location>
</feature>
<feature type="compositionally biased region" description="Basic and acidic residues" evidence="1">
    <location>
        <begin position="21"/>
        <end position="51"/>
    </location>
</feature>
<sequence>MDGEQHLNYTNKFFTSSDSAKGGKDALAKQLEKDLRTSTEDGASKALEPPEKAPSGVSSNAKWKQM</sequence>
<accession>A0ABV0YGJ1</accession>
<feature type="compositionally biased region" description="Polar residues" evidence="1">
    <location>
        <begin position="7"/>
        <end position="19"/>
    </location>
</feature>
<gene>
    <name evidence="2" type="ORF">AMECASPLE_028004</name>
</gene>
<evidence type="ECO:0000313" key="2">
    <source>
        <dbReference type="EMBL" id="MEQ2292944.1"/>
    </source>
</evidence>
<protein>
    <submittedName>
        <fullName evidence="2">Uncharacterized protein</fullName>
    </submittedName>
</protein>
<keyword evidence="3" id="KW-1185">Reference proteome</keyword>
<proteinExistence type="predicted"/>
<evidence type="ECO:0000313" key="3">
    <source>
        <dbReference type="Proteomes" id="UP001469553"/>
    </source>
</evidence>
<reference evidence="2 3" key="1">
    <citation type="submission" date="2021-06" db="EMBL/GenBank/DDBJ databases">
        <authorList>
            <person name="Palmer J.M."/>
        </authorList>
    </citation>
    <scope>NUCLEOTIDE SEQUENCE [LARGE SCALE GENOMIC DNA]</scope>
    <source>
        <strain evidence="2 3">AS_MEX2019</strain>
        <tissue evidence="2">Muscle</tissue>
    </source>
</reference>
<dbReference type="Proteomes" id="UP001469553">
    <property type="component" value="Unassembled WGS sequence"/>
</dbReference>
<name>A0ABV0YGJ1_9TELE</name>
<comment type="caution">
    <text evidence="2">The sequence shown here is derived from an EMBL/GenBank/DDBJ whole genome shotgun (WGS) entry which is preliminary data.</text>
</comment>
<dbReference type="EMBL" id="JAHRIP010031245">
    <property type="protein sequence ID" value="MEQ2292944.1"/>
    <property type="molecule type" value="Genomic_DNA"/>
</dbReference>